<name>A0AAD9PE61_RIDPI</name>
<keyword evidence="2" id="KW-1185">Reference proteome</keyword>
<evidence type="ECO:0000313" key="2">
    <source>
        <dbReference type="Proteomes" id="UP001209878"/>
    </source>
</evidence>
<dbReference type="EMBL" id="JAODUO010000017">
    <property type="protein sequence ID" value="KAK2193098.1"/>
    <property type="molecule type" value="Genomic_DNA"/>
</dbReference>
<organism evidence="1 2">
    <name type="scientific">Ridgeia piscesae</name>
    <name type="common">Tubeworm</name>
    <dbReference type="NCBI Taxonomy" id="27915"/>
    <lineage>
        <taxon>Eukaryota</taxon>
        <taxon>Metazoa</taxon>
        <taxon>Spiralia</taxon>
        <taxon>Lophotrochozoa</taxon>
        <taxon>Annelida</taxon>
        <taxon>Polychaeta</taxon>
        <taxon>Sedentaria</taxon>
        <taxon>Canalipalpata</taxon>
        <taxon>Sabellida</taxon>
        <taxon>Siboglinidae</taxon>
        <taxon>Ridgeia</taxon>
    </lineage>
</organism>
<accession>A0AAD9PE61</accession>
<gene>
    <name evidence="1" type="ORF">NP493_17g06060</name>
</gene>
<reference evidence="1" key="1">
    <citation type="journal article" date="2023" name="Mol. Biol. Evol.">
        <title>Third-Generation Sequencing Reveals the Adaptive Role of the Epigenome in Three Deep-Sea Polychaetes.</title>
        <authorList>
            <person name="Perez M."/>
            <person name="Aroh O."/>
            <person name="Sun Y."/>
            <person name="Lan Y."/>
            <person name="Juniper S.K."/>
            <person name="Young C.R."/>
            <person name="Angers B."/>
            <person name="Qian P.Y."/>
        </authorList>
    </citation>
    <scope>NUCLEOTIDE SEQUENCE</scope>
    <source>
        <strain evidence="1">R07B-5</strain>
    </source>
</reference>
<protein>
    <submittedName>
        <fullName evidence="1">Uncharacterized protein</fullName>
    </submittedName>
</protein>
<proteinExistence type="predicted"/>
<sequence>MQPWEEVIHCAGETVVSQNSEQDCKVPAPRLHIQHQKDVGNGQLECHVQALQQPCQRFGGTDYESIEYTCKMPQPVAFGCRCRRQPSLAAGTNISLHDIPATTVSPELVTHTLTVTASTDIDIQNTQSVAPSGDTNVTPLKPEAVSNVSLDDLNDCKSHKWRKRQNKDKDNPRDDYALARVGDWTDGNWVICHTGRTRPIHGGLPHHHRSQQQTYDFKGRVSPVCRDPAHQKWVHI</sequence>
<evidence type="ECO:0000313" key="1">
    <source>
        <dbReference type="EMBL" id="KAK2193098.1"/>
    </source>
</evidence>
<dbReference type="Proteomes" id="UP001209878">
    <property type="component" value="Unassembled WGS sequence"/>
</dbReference>
<comment type="caution">
    <text evidence="1">The sequence shown here is derived from an EMBL/GenBank/DDBJ whole genome shotgun (WGS) entry which is preliminary data.</text>
</comment>
<dbReference type="AlphaFoldDB" id="A0AAD9PE61"/>